<evidence type="ECO:0000313" key="1">
    <source>
        <dbReference type="EMBL" id="GKU91194.1"/>
    </source>
</evidence>
<dbReference type="AlphaFoldDB" id="A0AAV5I1G1"/>
<keyword evidence="2" id="KW-1185">Reference proteome</keyword>
<evidence type="ECO:0000313" key="2">
    <source>
        <dbReference type="Proteomes" id="UP001054252"/>
    </source>
</evidence>
<dbReference type="PANTHER" id="PTHR33511">
    <property type="entry name" value="OS06G0632400 PROTEIN"/>
    <property type="match status" value="1"/>
</dbReference>
<reference evidence="1 2" key="1">
    <citation type="journal article" date="2021" name="Commun. Biol.">
        <title>The genome of Shorea leprosula (Dipterocarpaceae) highlights the ecological relevance of drought in aseasonal tropical rainforests.</title>
        <authorList>
            <person name="Ng K.K.S."/>
            <person name="Kobayashi M.J."/>
            <person name="Fawcett J.A."/>
            <person name="Hatakeyama M."/>
            <person name="Paape T."/>
            <person name="Ng C.H."/>
            <person name="Ang C.C."/>
            <person name="Tnah L.H."/>
            <person name="Lee C.T."/>
            <person name="Nishiyama T."/>
            <person name="Sese J."/>
            <person name="O'Brien M.J."/>
            <person name="Copetti D."/>
            <person name="Mohd Noor M.I."/>
            <person name="Ong R.C."/>
            <person name="Putra M."/>
            <person name="Sireger I.Z."/>
            <person name="Indrioko S."/>
            <person name="Kosugi Y."/>
            <person name="Izuno A."/>
            <person name="Isagi Y."/>
            <person name="Lee S.L."/>
            <person name="Shimizu K.K."/>
        </authorList>
    </citation>
    <scope>NUCLEOTIDE SEQUENCE [LARGE SCALE GENOMIC DNA]</scope>
    <source>
        <strain evidence="1">214</strain>
    </source>
</reference>
<protein>
    <submittedName>
        <fullName evidence="1">Uncharacterized protein</fullName>
    </submittedName>
</protein>
<sequence length="79" mass="8948">MGAAGNNKQKNSFFSLASLFKLRGNRARREDTWAAEDTMTAGRRVDEEKRYWPVPEPGIDKRAADFIAQFHNSMQLASS</sequence>
<dbReference type="Proteomes" id="UP001054252">
    <property type="component" value="Unassembled WGS sequence"/>
</dbReference>
<proteinExistence type="predicted"/>
<name>A0AAV5I1G1_9ROSI</name>
<dbReference type="EMBL" id="BPVZ01000005">
    <property type="protein sequence ID" value="GKU91194.1"/>
    <property type="molecule type" value="Genomic_DNA"/>
</dbReference>
<accession>A0AAV5I1G1</accession>
<gene>
    <name evidence="1" type="ORF">SLEP1_g5098</name>
</gene>
<organism evidence="1 2">
    <name type="scientific">Rubroshorea leprosula</name>
    <dbReference type="NCBI Taxonomy" id="152421"/>
    <lineage>
        <taxon>Eukaryota</taxon>
        <taxon>Viridiplantae</taxon>
        <taxon>Streptophyta</taxon>
        <taxon>Embryophyta</taxon>
        <taxon>Tracheophyta</taxon>
        <taxon>Spermatophyta</taxon>
        <taxon>Magnoliopsida</taxon>
        <taxon>eudicotyledons</taxon>
        <taxon>Gunneridae</taxon>
        <taxon>Pentapetalae</taxon>
        <taxon>rosids</taxon>
        <taxon>malvids</taxon>
        <taxon>Malvales</taxon>
        <taxon>Dipterocarpaceae</taxon>
        <taxon>Rubroshorea</taxon>
    </lineage>
</organism>
<comment type="caution">
    <text evidence="1">The sequence shown here is derived from an EMBL/GenBank/DDBJ whole genome shotgun (WGS) entry which is preliminary data.</text>
</comment>